<evidence type="ECO:0000313" key="3">
    <source>
        <dbReference type="Ensembl" id="ENSACIP00000025930.1"/>
    </source>
</evidence>
<dbReference type="GeneTree" id="ENSGT00940000155557"/>
<name>A0A3Q0T0Y1_AMPCI</name>
<evidence type="ECO:0000313" key="4">
    <source>
        <dbReference type="Proteomes" id="UP000261340"/>
    </source>
</evidence>
<organism evidence="3 4">
    <name type="scientific">Amphilophus citrinellus</name>
    <name type="common">Midas cichlid</name>
    <name type="synonym">Cichlasoma citrinellum</name>
    <dbReference type="NCBI Taxonomy" id="61819"/>
    <lineage>
        <taxon>Eukaryota</taxon>
        <taxon>Metazoa</taxon>
        <taxon>Chordata</taxon>
        <taxon>Craniata</taxon>
        <taxon>Vertebrata</taxon>
        <taxon>Euteleostomi</taxon>
        <taxon>Actinopterygii</taxon>
        <taxon>Neopterygii</taxon>
        <taxon>Teleostei</taxon>
        <taxon>Neoteleostei</taxon>
        <taxon>Acanthomorphata</taxon>
        <taxon>Ovalentaria</taxon>
        <taxon>Cichlomorphae</taxon>
        <taxon>Cichliformes</taxon>
        <taxon>Cichlidae</taxon>
        <taxon>New World cichlids</taxon>
        <taxon>Cichlasomatinae</taxon>
        <taxon>Heroini</taxon>
        <taxon>Amphilophus</taxon>
    </lineage>
</organism>
<dbReference type="OMA" id="PVIESKC"/>
<feature type="domain" description="WH2" evidence="2">
    <location>
        <begin position="37"/>
        <end position="54"/>
    </location>
</feature>
<dbReference type="PROSITE" id="PS51082">
    <property type="entry name" value="WH2"/>
    <property type="match status" value="1"/>
</dbReference>
<feature type="compositionally biased region" description="Pro residues" evidence="1">
    <location>
        <begin position="1"/>
        <end position="19"/>
    </location>
</feature>
<dbReference type="STRING" id="61819.ENSACIP00000025930"/>
<dbReference type="Ensembl" id="ENSACIT00000026611.1">
    <property type="protein sequence ID" value="ENSACIP00000025930.1"/>
    <property type="gene ID" value="ENSACIG00000020087.1"/>
</dbReference>
<keyword evidence="4" id="KW-1185">Reference proteome</keyword>
<dbReference type="CDD" id="cd22077">
    <property type="entry name" value="WH2_WAS_WASL-2_3"/>
    <property type="match status" value="1"/>
</dbReference>
<protein>
    <recommendedName>
        <fullName evidence="2">WH2 domain-containing protein</fullName>
    </recommendedName>
</protein>
<dbReference type="SMART" id="SM00246">
    <property type="entry name" value="WH2"/>
    <property type="match status" value="1"/>
</dbReference>
<dbReference type="Proteomes" id="UP000261340">
    <property type="component" value="Unplaced"/>
</dbReference>
<dbReference type="InterPro" id="IPR003124">
    <property type="entry name" value="WH2_dom"/>
</dbReference>
<dbReference type="GO" id="GO:0003779">
    <property type="term" value="F:actin binding"/>
    <property type="evidence" value="ECO:0007669"/>
    <property type="project" value="InterPro"/>
</dbReference>
<evidence type="ECO:0000259" key="2">
    <source>
        <dbReference type="PROSITE" id="PS51082"/>
    </source>
</evidence>
<dbReference type="Pfam" id="PF02205">
    <property type="entry name" value="WH2"/>
    <property type="match status" value="1"/>
</dbReference>
<proteinExistence type="predicted"/>
<accession>A0A3Q0T0Y1</accession>
<reference evidence="3" key="1">
    <citation type="submission" date="2025-08" db="UniProtKB">
        <authorList>
            <consortium name="Ensembl"/>
        </authorList>
    </citation>
    <scope>IDENTIFICATION</scope>
</reference>
<evidence type="ECO:0000256" key="1">
    <source>
        <dbReference type="SAM" id="MobiDB-lite"/>
    </source>
</evidence>
<dbReference type="AlphaFoldDB" id="A0A3Q0T0Y1"/>
<feature type="region of interest" description="Disordered" evidence="1">
    <location>
        <begin position="1"/>
        <end position="36"/>
    </location>
</feature>
<sequence>MPIPPPPPPPPGGPPPPPTFSQANTNPPKLNKEEAKGRGALLSDICKGTKLRKVAVVNDRSAPPEDVTCDVISYNQCVFDCLLCWR</sequence>
<reference evidence="3" key="2">
    <citation type="submission" date="2025-09" db="UniProtKB">
        <authorList>
            <consortium name="Ensembl"/>
        </authorList>
    </citation>
    <scope>IDENTIFICATION</scope>
</reference>